<protein>
    <submittedName>
        <fullName evidence="1">Uncharacterized protein</fullName>
    </submittedName>
</protein>
<keyword evidence="2" id="KW-1185">Reference proteome</keyword>
<gene>
    <name evidence="1" type="ORF">DZ858_12455</name>
</gene>
<comment type="caution">
    <text evidence="1">The sequence shown here is derived from an EMBL/GenBank/DDBJ whole genome shotgun (WGS) entry which is preliminary data.</text>
</comment>
<accession>A0A3E1Q7D9</accession>
<dbReference type="EMBL" id="QVID01000002">
    <property type="protein sequence ID" value="RFN58046.1"/>
    <property type="molecule type" value="Genomic_DNA"/>
</dbReference>
<sequence length="62" mass="7459">MLCFYKVTYFFALETYSRIILICIFEEIILKKSVLNYFSKANKSGFSTEKDNFYKEDEKSIF</sequence>
<name>A0A3E1Q7D9_9FLAO</name>
<dbReference type="Proteomes" id="UP000261082">
    <property type="component" value="Unassembled WGS sequence"/>
</dbReference>
<evidence type="ECO:0000313" key="2">
    <source>
        <dbReference type="Proteomes" id="UP000261082"/>
    </source>
</evidence>
<organism evidence="1 2">
    <name type="scientific">Marixanthomonas ophiurae</name>
    <dbReference type="NCBI Taxonomy" id="387659"/>
    <lineage>
        <taxon>Bacteria</taxon>
        <taxon>Pseudomonadati</taxon>
        <taxon>Bacteroidota</taxon>
        <taxon>Flavobacteriia</taxon>
        <taxon>Flavobacteriales</taxon>
        <taxon>Flavobacteriaceae</taxon>
        <taxon>Marixanthomonas</taxon>
    </lineage>
</organism>
<reference evidence="1 2" key="1">
    <citation type="journal article" date="2007" name="Int. J. Syst. Evol. Microbiol.">
        <title>Marixanthomonas ophiurae gen. nov., sp. nov., a marine bacterium of the family Flavobacteriaceae isolated from a deep-sea brittle star.</title>
        <authorList>
            <person name="Romanenko L.A."/>
            <person name="Uchino M."/>
            <person name="Frolova G.M."/>
            <person name="Mikhailov V.V."/>
        </authorList>
    </citation>
    <scope>NUCLEOTIDE SEQUENCE [LARGE SCALE GENOMIC DNA]</scope>
    <source>
        <strain evidence="1 2">KMM 3046</strain>
    </source>
</reference>
<proteinExistence type="predicted"/>
<dbReference type="AlphaFoldDB" id="A0A3E1Q7D9"/>
<evidence type="ECO:0000313" key="1">
    <source>
        <dbReference type="EMBL" id="RFN58046.1"/>
    </source>
</evidence>